<sequence length="301" mass="31182">VTVRPDNSHHHTSSGNVLRLALAANAVLLVVQVIGALAFSSLALLADAGHQGSDVVALLIAVVAQVVATRAPSDNYTFGLRRAEVMGALLNAVMLLAVAAWVVVEASQRIGDPPEVSGWGVLVLGAAGLLVNGGCALLLHRSADRSLNVRGAALHLMGDAAGSVGVVVAGVAVVLWSADWVDSAVSYLIAGLLLWTGAGLVRRTTRVLLEGAPPGIDVSELSTLITAHERVNGVHHLHVWSVDSLTVALSAHVEVAADSLHDAQIVATELERQLALRGVDHATLALECHPCDTGHPSHEHD</sequence>
<reference evidence="11" key="1">
    <citation type="submission" date="2018-05" db="EMBL/GenBank/DDBJ databases">
        <authorList>
            <person name="Lanie J.A."/>
            <person name="Ng W.-L."/>
            <person name="Kazmierczak K.M."/>
            <person name="Andrzejewski T.M."/>
            <person name="Davidsen T.M."/>
            <person name="Wayne K.J."/>
            <person name="Tettelin H."/>
            <person name="Glass J.I."/>
            <person name="Rusch D."/>
            <person name="Podicherti R."/>
            <person name="Tsui H.-C.T."/>
            <person name="Winkler M.E."/>
        </authorList>
    </citation>
    <scope>NUCLEOTIDE SEQUENCE</scope>
</reference>
<feature type="domain" description="Cation efflux protein transmembrane" evidence="9">
    <location>
        <begin position="19"/>
        <end position="209"/>
    </location>
</feature>
<evidence type="ECO:0000256" key="3">
    <source>
        <dbReference type="ARBA" id="ARBA00022448"/>
    </source>
</evidence>
<dbReference type="NCBIfam" id="TIGR01297">
    <property type="entry name" value="CDF"/>
    <property type="match status" value="1"/>
</dbReference>
<feature type="transmembrane region" description="Helical" evidence="8">
    <location>
        <begin position="160"/>
        <end position="178"/>
    </location>
</feature>
<comment type="similarity">
    <text evidence="2">Belongs to the cation diffusion facilitator (CDF) transporter (TC 2.A.4) family. SLC30A subfamily.</text>
</comment>
<dbReference type="Pfam" id="PF16916">
    <property type="entry name" value="ZT_dimer"/>
    <property type="match status" value="1"/>
</dbReference>
<protein>
    <recommendedName>
        <fullName evidence="12">Cation efflux protein cytoplasmic domain-containing protein</fullName>
    </recommendedName>
</protein>
<dbReference type="InterPro" id="IPR027470">
    <property type="entry name" value="Cation_efflux_CTD"/>
</dbReference>
<evidence type="ECO:0000256" key="4">
    <source>
        <dbReference type="ARBA" id="ARBA00022692"/>
    </source>
</evidence>
<evidence type="ECO:0000259" key="9">
    <source>
        <dbReference type="Pfam" id="PF01545"/>
    </source>
</evidence>
<feature type="non-terminal residue" evidence="11">
    <location>
        <position position="1"/>
    </location>
</feature>
<keyword evidence="4 8" id="KW-0812">Transmembrane</keyword>
<gene>
    <name evidence="11" type="ORF">METZ01_LOCUS64830</name>
</gene>
<dbReference type="GO" id="GO:0005385">
    <property type="term" value="F:zinc ion transmembrane transporter activity"/>
    <property type="evidence" value="ECO:0007669"/>
    <property type="project" value="TreeGrafter"/>
</dbReference>
<feature type="transmembrane region" description="Helical" evidence="8">
    <location>
        <begin position="116"/>
        <end position="139"/>
    </location>
</feature>
<evidence type="ECO:0000259" key="10">
    <source>
        <dbReference type="Pfam" id="PF16916"/>
    </source>
</evidence>
<feature type="transmembrane region" description="Helical" evidence="8">
    <location>
        <begin position="85"/>
        <end position="104"/>
    </location>
</feature>
<dbReference type="InterPro" id="IPR050681">
    <property type="entry name" value="CDF/SLC30A"/>
</dbReference>
<dbReference type="InterPro" id="IPR002524">
    <property type="entry name" value="Cation_efflux"/>
</dbReference>
<dbReference type="SUPFAM" id="SSF160240">
    <property type="entry name" value="Cation efflux protein cytoplasmic domain-like"/>
    <property type="match status" value="1"/>
</dbReference>
<name>A0A381T709_9ZZZZ</name>
<organism evidence="11">
    <name type="scientific">marine metagenome</name>
    <dbReference type="NCBI Taxonomy" id="408172"/>
    <lineage>
        <taxon>unclassified sequences</taxon>
        <taxon>metagenomes</taxon>
        <taxon>ecological metagenomes</taxon>
    </lineage>
</organism>
<keyword evidence="7 8" id="KW-0472">Membrane</keyword>
<keyword evidence="6" id="KW-0406">Ion transport</keyword>
<feature type="transmembrane region" description="Helical" evidence="8">
    <location>
        <begin position="20"/>
        <end position="43"/>
    </location>
</feature>
<evidence type="ECO:0008006" key="12">
    <source>
        <dbReference type="Google" id="ProtNLM"/>
    </source>
</evidence>
<keyword evidence="5 8" id="KW-1133">Transmembrane helix</keyword>
<feature type="transmembrane region" description="Helical" evidence="8">
    <location>
        <begin position="55"/>
        <end position="73"/>
    </location>
</feature>
<dbReference type="InterPro" id="IPR058533">
    <property type="entry name" value="Cation_efflux_TM"/>
</dbReference>
<dbReference type="PANTHER" id="PTHR11562:SF17">
    <property type="entry name" value="RE54080P-RELATED"/>
    <property type="match status" value="1"/>
</dbReference>
<evidence type="ECO:0000256" key="8">
    <source>
        <dbReference type="SAM" id="Phobius"/>
    </source>
</evidence>
<evidence type="ECO:0000256" key="5">
    <source>
        <dbReference type="ARBA" id="ARBA00022989"/>
    </source>
</evidence>
<dbReference type="EMBL" id="UINC01004123">
    <property type="protein sequence ID" value="SVA11976.1"/>
    <property type="molecule type" value="Genomic_DNA"/>
</dbReference>
<dbReference type="GO" id="GO:0005886">
    <property type="term" value="C:plasma membrane"/>
    <property type="evidence" value="ECO:0007669"/>
    <property type="project" value="TreeGrafter"/>
</dbReference>
<feature type="domain" description="Cation efflux protein cytoplasmic" evidence="10">
    <location>
        <begin position="213"/>
        <end position="274"/>
    </location>
</feature>
<evidence type="ECO:0000256" key="6">
    <source>
        <dbReference type="ARBA" id="ARBA00023065"/>
    </source>
</evidence>
<evidence type="ECO:0000256" key="1">
    <source>
        <dbReference type="ARBA" id="ARBA00004141"/>
    </source>
</evidence>
<dbReference type="AlphaFoldDB" id="A0A381T709"/>
<dbReference type="SUPFAM" id="SSF161111">
    <property type="entry name" value="Cation efflux protein transmembrane domain-like"/>
    <property type="match status" value="1"/>
</dbReference>
<dbReference type="Gene3D" id="1.20.1510.10">
    <property type="entry name" value="Cation efflux protein transmembrane domain"/>
    <property type="match status" value="1"/>
</dbReference>
<dbReference type="InterPro" id="IPR036837">
    <property type="entry name" value="Cation_efflux_CTD_sf"/>
</dbReference>
<dbReference type="InterPro" id="IPR027469">
    <property type="entry name" value="Cation_efflux_TMD_sf"/>
</dbReference>
<accession>A0A381T709</accession>
<evidence type="ECO:0000256" key="7">
    <source>
        <dbReference type="ARBA" id="ARBA00023136"/>
    </source>
</evidence>
<evidence type="ECO:0000256" key="2">
    <source>
        <dbReference type="ARBA" id="ARBA00008873"/>
    </source>
</evidence>
<proteinExistence type="inferred from homology"/>
<comment type="subcellular location">
    <subcellularLocation>
        <location evidence="1">Membrane</location>
        <topology evidence="1">Multi-pass membrane protein</topology>
    </subcellularLocation>
</comment>
<dbReference type="PANTHER" id="PTHR11562">
    <property type="entry name" value="CATION EFFLUX PROTEIN/ ZINC TRANSPORTER"/>
    <property type="match status" value="1"/>
</dbReference>
<feature type="transmembrane region" description="Helical" evidence="8">
    <location>
        <begin position="184"/>
        <end position="201"/>
    </location>
</feature>
<keyword evidence="3" id="KW-0813">Transport</keyword>
<dbReference type="Pfam" id="PF01545">
    <property type="entry name" value="Cation_efflux"/>
    <property type="match status" value="1"/>
</dbReference>
<evidence type="ECO:0000313" key="11">
    <source>
        <dbReference type="EMBL" id="SVA11976.1"/>
    </source>
</evidence>